<dbReference type="PaxDb" id="35128-Thaps264036"/>
<gene>
    <name evidence="6" type="primary">HSF18</name>
    <name evidence="6" type="ORF">THAPSDRAFT_264036</name>
</gene>
<dbReference type="Pfam" id="PF00447">
    <property type="entry name" value="HSF_DNA-bind"/>
    <property type="match status" value="1"/>
</dbReference>
<dbReference type="PRINTS" id="PR00056">
    <property type="entry name" value="HSFDOMAIN"/>
</dbReference>
<dbReference type="AlphaFoldDB" id="B8CBL6"/>
<dbReference type="GO" id="GO:0005634">
    <property type="term" value="C:nucleus"/>
    <property type="evidence" value="ECO:0007669"/>
    <property type="project" value="UniProtKB-SubCell"/>
</dbReference>
<dbReference type="RefSeq" id="XP_002293415.1">
    <property type="nucleotide sequence ID" value="XM_002293379.1"/>
</dbReference>
<reference evidence="6 7" key="2">
    <citation type="journal article" date="2008" name="Nature">
        <title>The Phaeodactylum genome reveals the evolutionary history of diatom genomes.</title>
        <authorList>
            <person name="Bowler C."/>
            <person name="Allen A.E."/>
            <person name="Badger J.H."/>
            <person name="Grimwood J."/>
            <person name="Jabbari K."/>
            <person name="Kuo A."/>
            <person name="Maheswari U."/>
            <person name="Martens C."/>
            <person name="Maumus F."/>
            <person name="Otillar R.P."/>
            <person name="Rayko E."/>
            <person name="Salamov A."/>
            <person name="Vandepoele K."/>
            <person name="Beszteri B."/>
            <person name="Gruber A."/>
            <person name="Heijde M."/>
            <person name="Katinka M."/>
            <person name="Mock T."/>
            <person name="Valentin K."/>
            <person name="Verret F."/>
            <person name="Berges J.A."/>
            <person name="Brownlee C."/>
            <person name="Cadoret J.P."/>
            <person name="Chiovitti A."/>
            <person name="Choi C.J."/>
            <person name="Coesel S."/>
            <person name="De Martino A."/>
            <person name="Detter J.C."/>
            <person name="Durkin C."/>
            <person name="Falciatore A."/>
            <person name="Fournet J."/>
            <person name="Haruta M."/>
            <person name="Huysman M.J."/>
            <person name="Jenkins B.D."/>
            <person name="Jiroutova K."/>
            <person name="Jorgensen R.E."/>
            <person name="Joubert Y."/>
            <person name="Kaplan A."/>
            <person name="Kroger N."/>
            <person name="Kroth P.G."/>
            <person name="La Roche J."/>
            <person name="Lindquist E."/>
            <person name="Lommer M."/>
            <person name="Martin-Jezequel V."/>
            <person name="Lopez P.J."/>
            <person name="Lucas S."/>
            <person name="Mangogna M."/>
            <person name="McGinnis K."/>
            <person name="Medlin L.K."/>
            <person name="Montsant A."/>
            <person name="Oudot-Le Secq M.P."/>
            <person name="Napoli C."/>
            <person name="Obornik M."/>
            <person name="Parker M.S."/>
            <person name="Petit J.L."/>
            <person name="Porcel B.M."/>
            <person name="Poulsen N."/>
            <person name="Robison M."/>
            <person name="Rychlewski L."/>
            <person name="Rynearson T.A."/>
            <person name="Schmutz J."/>
            <person name="Shapiro H."/>
            <person name="Siaut M."/>
            <person name="Stanley M."/>
            <person name="Sussman M.R."/>
            <person name="Taylor A.R."/>
            <person name="Vardi A."/>
            <person name="von Dassow P."/>
            <person name="Vyverman W."/>
            <person name="Willis A."/>
            <person name="Wyrwicz L.S."/>
            <person name="Rokhsar D.S."/>
            <person name="Weissenbach J."/>
            <person name="Armbrust E.V."/>
            <person name="Green B.R."/>
            <person name="Van de Peer Y."/>
            <person name="Grigoriev I.V."/>
        </authorList>
    </citation>
    <scope>NUCLEOTIDE SEQUENCE [LARGE SCALE GENOMIC DNA]</scope>
    <source>
        <strain evidence="6 7">CCMP1335</strain>
    </source>
</reference>
<dbReference type="SUPFAM" id="SSF46785">
    <property type="entry name" value="Winged helix' DNA-binding domain"/>
    <property type="match status" value="1"/>
</dbReference>
<proteinExistence type="inferred from homology"/>
<keyword evidence="2" id="KW-0238">DNA-binding</keyword>
<evidence type="ECO:0000256" key="2">
    <source>
        <dbReference type="ARBA" id="ARBA00023125"/>
    </source>
</evidence>
<dbReference type="InterPro" id="IPR036390">
    <property type="entry name" value="WH_DNA-bd_sf"/>
</dbReference>
<organism evidence="6 7">
    <name type="scientific">Thalassiosira pseudonana</name>
    <name type="common">Marine diatom</name>
    <name type="synonym">Cyclotella nana</name>
    <dbReference type="NCBI Taxonomy" id="35128"/>
    <lineage>
        <taxon>Eukaryota</taxon>
        <taxon>Sar</taxon>
        <taxon>Stramenopiles</taxon>
        <taxon>Ochrophyta</taxon>
        <taxon>Bacillariophyta</taxon>
        <taxon>Coscinodiscophyceae</taxon>
        <taxon>Thalassiosirophycidae</taxon>
        <taxon>Thalassiosirales</taxon>
        <taxon>Thalassiosiraceae</taxon>
        <taxon>Thalassiosira</taxon>
    </lineage>
</organism>
<dbReference type="SMART" id="SM00415">
    <property type="entry name" value="HSF"/>
    <property type="match status" value="1"/>
</dbReference>
<dbReference type="FunFam" id="1.10.10.10:FF:000479">
    <property type="entry name" value="Predicted protein"/>
    <property type="match status" value="1"/>
</dbReference>
<comment type="similarity">
    <text evidence="4">Belongs to the HSF family.</text>
</comment>
<dbReference type="eggNOG" id="KOG0627">
    <property type="taxonomic scope" value="Eukaryota"/>
</dbReference>
<evidence type="ECO:0000313" key="6">
    <source>
        <dbReference type="EMBL" id="EED89151.1"/>
    </source>
</evidence>
<dbReference type="EMBL" id="CM000648">
    <property type="protein sequence ID" value="EED89151.1"/>
    <property type="molecule type" value="Genomic_DNA"/>
</dbReference>
<dbReference type="PANTHER" id="PTHR10015">
    <property type="entry name" value="HEAT SHOCK TRANSCRIPTION FACTOR"/>
    <property type="match status" value="1"/>
</dbReference>
<dbReference type="PANTHER" id="PTHR10015:SF206">
    <property type="entry name" value="HSF-TYPE DNA-BINDING DOMAIN-CONTAINING PROTEIN"/>
    <property type="match status" value="1"/>
</dbReference>
<name>B8CBL6_THAPS</name>
<evidence type="ECO:0000256" key="3">
    <source>
        <dbReference type="ARBA" id="ARBA00023242"/>
    </source>
</evidence>
<dbReference type="Gene3D" id="1.10.10.10">
    <property type="entry name" value="Winged helix-like DNA-binding domain superfamily/Winged helix DNA-binding domain"/>
    <property type="match status" value="1"/>
</dbReference>
<comment type="subcellular location">
    <subcellularLocation>
        <location evidence="1">Nucleus</location>
    </subcellularLocation>
</comment>
<keyword evidence="3" id="KW-0539">Nucleus</keyword>
<dbReference type="Proteomes" id="UP000001449">
    <property type="component" value="Chromosome 13"/>
</dbReference>
<evidence type="ECO:0000256" key="4">
    <source>
        <dbReference type="RuleBase" id="RU004020"/>
    </source>
</evidence>
<feature type="domain" description="HSF-type DNA-binding" evidence="5">
    <location>
        <begin position="78"/>
        <end position="174"/>
    </location>
</feature>
<protein>
    <recommendedName>
        <fullName evidence="5">HSF-type DNA-binding domain-containing protein</fullName>
    </recommendedName>
</protein>
<dbReference type="GO" id="GO:0043565">
    <property type="term" value="F:sequence-specific DNA binding"/>
    <property type="evidence" value="ECO:0007669"/>
    <property type="project" value="InterPro"/>
</dbReference>
<reference evidence="6 7" key="1">
    <citation type="journal article" date="2004" name="Science">
        <title>The genome of the diatom Thalassiosira pseudonana: ecology, evolution, and metabolism.</title>
        <authorList>
            <person name="Armbrust E.V."/>
            <person name="Berges J.A."/>
            <person name="Bowler C."/>
            <person name="Green B.R."/>
            <person name="Martinez D."/>
            <person name="Putnam N.H."/>
            <person name="Zhou S."/>
            <person name="Allen A.E."/>
            <person name="Apt K.E."/>
            <person name="Bechner M."/>
            <person name="Brzezinski M.A."/>
            <person name="Chaal B.K."/>
            <person name="Chiovitti A."/>
            <person name="Davis A.K."/>
            <person name="Demarest M.S."/>
            <person name="Detter J.C."/>
            <person name="Glavina T."/>
            <person name="Goodstein D."/>
            <person name="Hadi M.Z."/>
            <person name="Hellsten U."/>
            <person name="Hildebrand M."/>
            <person name="Jenkins B.D."/>
            <person name="Jurka J."/>
            <person name="Kapitonov V.V."/>
            <person name="Kroger N."/>
            <person name="Lau W.W."/>
            <person name="Lane T.W."/>
            <person name="Larimer F.W."/>
            <person name="Lippmeier J.C."/>
            <person name="Lucas S."/>
            <person name="Medina M."/>
            <person name="Montsant A."/>
            <person name="Obornik M."/>
            <person name="Parker M.S."/>
            <person name="Palenik B."/>
            <person name="Pazour G.J."/>
            <person name="Richardson P.M."/>
            <person name="Rynearson T.A."/>
            <person name="Saito M.A."/>
            <person name="Schwartz D.C."/>
            <person name="Thamatrakoln K."/>
            <person name="Valentin K."/>
            <person name="Vardi A."/>
            <person name="Wilkerson F.P."/>
            <person name="Rokhsar D.S."/>
        </authorList>
    </citation>
    <scope>NUCLEOTIDE SEQUENCE [LARGE SCALE GENOMIC DNA]</scope>
    <source>
        <strain evidence="6 7">CCMP1335</strain>
    </source>
</reference>
<keyword evidence="7" id="KW-1185">Reference proteome</keyword>
<evidence type="ECO:0000313" key="7">
    <source>
        <dbReference type="Proteomes" id="UP000001449"/>
    </source>
</evidence>
<dbReference type="KEGG" id="tps:THAPSDRAFT_264036"/>
<dbReference type="InParanoid" id="B8CBL6"/>
<evidence type="ECO:0000259" key="5">
    <source>
        <dbReference type="SMART" id="SM00415"/>
    </source>
</evidence>
<dbReference type="GeneID" id="7447848"/>
<dbReference type="HOGENOM" id="CLU_838081_0_0_1"/>
<dbReference type="InterPro" id="IPR036388">
    <property type="entry name" value="WH-like_DNA-bd_sf"/>
</dbReference>
<sequence length="332" mass="36552">MKAASNNAAFNLVDSYDEALVATAVGVDASAAFVNTASCAQAEHTSPPKKKRAPVKKVQVNHTYHDYSQFTLPTGITPKKHFPAKLHDMLADPSNHHAITWMPHGRSLKVINRELLAKEVLPRYSSSSKYESFTRNLNNWGFKRMYQEGADRGCYYHENFLRGMPHLTALMACVASLKKGTVSAANVGEEPNFYEMAKQFPLPPLVEVAREEAPVADPVPAATANNVAPMTFGMPLQHQPVTFGNPNPNYPLQSFYVPEVSFGYKVSHGVQNYAFPPLQPQVAIHIWGLASMVAEEVQETSGDLFVEDICANDEAEAVFGAIGIEKTDERTE</sequence>
<dbReference type="InterPro" id="IPR000232">
    <property type="entry name" value="HSF_DNA-bd"/>
</dbReference>
<evidence type="ECO:0000256" key="1">
    <source>
        <dbReference type="ARBA" id="ARBA00004123"/>
    </source>
</evidence>
<dbReference type="GO" id="GO:0003700">
    <property type="term" value="F:DNA-binding transcription factor activity"/>
    <property type="evidence" value="ECO:0007669"/>
    <property type="project" value="InterPro"/>
</dbReference>
<accession>B8CBL6</accession>